<feature type="region of interest" description="Disordered" evidence="1">
    <location>
        <begin position="1"/>
        <end position="29"/>
    </location>
</feature>
<dbReference type="EMBL" id="SNRW01004906">
    <property type="protein sequence ID" value="KAA6386214.1"/>
    <property type="molecule type" value="Genomic_DNA"/>
</dbReference>
<gene>
    <name evidence="2" type="ORF">EZS28_018258</name>
</gene>
<feature type="compositionally biased region" description="Low complexity" evidence="1">
    <location>
        <begin position="17"/>
        <end position="28"/>
    </location>
</feature>
<dbReference type="AlphaFoldDB" id="A0A5J4VU59"/>
<feature type="compositionally biased region" description="Basic residues" evidence="1">
    <location>
        <begin position="490"/>
        <end position="503"/>
    </location>
</feature>
<feature type="compositionally biased region" description="Low complexity" evidence="1">
    <location>
        <begin position="277"/>
        <end position="286"/>
    </location>
</feature>
<feature type="region of interest" description="Disordered" evidence="1">
    <location>
        <begin position="333"/>
        <end position="355"/>
    </location>
</feature>
<feature type="region of interest" description="Disordered" evidence="1">
    <location>
        <begin position="274"/>
        <end position="310"/>
    </location>
</feature>
<proteinExistence type="predicted"/>
<feature type="compositionally biased region" description="Polar residues" evidence="1">
    <location>
        <begin position="506"/>
        <end position="524"/>
    </location>
</feature>
<feature type="compositionally biased region" description="Low complexity" evidence="1">
    <location>
        <begin position="625"/>
        <end position="636"/>
    </location>
</feature>
<accession>A0A5J4VU59</accession>
<feature type="region of interest" description="Disordered" evidence="1">
    <location>
        <begin position="440"/>
        <end position="567"/>
    </location>
</feature>
<evidence type="ECO:0000256" key="1">
    <source>
        <dbReference type="SAM" id="MobiDB-lite"/>
    </source>
</evidence>
<evidence type="ECO:0000313" key="2">
    <source>
        <dbReference type="EMBL" id="KAA6386214.1"/>
    </source>
</evidence>
<dbReference type="Proteomes" id="UP000324800">
    <property type="component" value="Unassembled WGS sequence"/>
</dbReference>
<feature type="region of interest" description="Disordered" evidence="1">
    <location>
        <begin position="608"/>
        <end position="646"/>
    </location>
</feature>
<name>A0A5J4VU59_9EUKA</name>
<feature type="compositionally biased region" description="Polar residues" evidence="1">
    <location>
        <begin position="451"/>
        <end position="489"/>
    </location>
</feature>
<protein>
    <submittedName>
        <fullName evidence="2">Uncharacterized protein</fullName>
    </submittedName>
</protein>
<sequence>MQRFRGSRRGIFSPATQSGSSKSQLSLKDILQAPTSSQIPDSSFASTPLISPAVGSISTLLGGQASTFLQPQSGFAMTPLVDSNHPFQTPLIQQPLTFSAPLSTDSTYSKDETQNNQPSYRNILGKELIKFQQNQISAPSSDDPNLIQNSIIGQMSQQSTYKSQWTNDNQHFQGNGFELGTESDILSPEYGIQVKNSDNQSNFNNIFDGKNITFGSLTTDKSNSKETQKTKAPSILSISQPLDQIDKIQQLNNEEDDFPSNYFLNAPSNTNSVYIGSMSQSSSQESASRDDEDEDYKDMNEVNNSKKQNKILKENIQQKTSIGLIDHQMKLKQQKNSKLLSTSNQQASKKKNSKRVIPNIIMGTEAQKNLFKAPSKQQMKVVIDKEIAELSNMFDDPTWLPEVWRSLEQELDNNSKGLENEEMPDSENNEQNQELLQTEQVAHQKPKLRKSQTSNLTLNRNQSDSPNGNNSMSKQTGNNTQSSQGNQHSHIQRPLKKVKRRRPTLSPDSLHTSNNFKKQKSNNVEPFDKRNAEKGKEAEIDPFEKGRKRRRIGDEEDNSDSLFGSEMDKDIDQIEIDANVIDQSNEGQQEDNIDREINIGDNFIDQKDQSLQSAQQITSGRRNIQKSAKSNNNQSNPTAKWKINQY</sequence>
<feature type="compositionally biased region" description="Polar residues" evidence="1">
    <location>
        <begin position="609"/>
        <end position="622"/>
    </location>
</feature>
<feature type="compositionally biased region" description="Basic and acidic residues" evidence="1">
    <location>
        <begin position="526"/>
        <end position="545"/>
    </location>
</feature>
<reference evidence="2 3" key="1">
    <citation type="submission" date="2019-03" db="EMBL/GenBank/DDBJ databases">
        <title>Single cell metagenomics reveals metabolic interactions within the superorganism composed of flagellate Streblomastix strix and complex community of Bacteroidetes bacteria on its surface.</title>
        <authorList>
            <person name="Treitli S.C."/>
            <person name="Kolisko M."/>
            <person name="Husnik F."/>
            <person name="Keeling P."/>
            <person name="Hampl V."/>
        </authorList>
    </citation>
    <scope>NUCLEOTIDE SEQUENCE [LARGE SCALE GENOMIC DNA]</scope>
    <source>
        <strain evidence="2">ST1C</strain>
    </source>
</reference>
<comment type="caution">
    <text evidence="2">The sequence shown here is derived from an EMBL/GenBank/DDBJ whole genome shotgun (WGS) entry which is preliminary data.</text>
</comment>
<evidence type="ECO:0000313" key="3">
    <source>
        <dbReference type="Proteomes" id="UP000324800"/>
    </source>
</evidence>
<feature type="compositionally biased region" description="Low complexity" evidence="1">
    <location>
        <begin position="336"/>
        <end position="347"/>
    </location>
</feature>
<organism evidence="2 3">
    <name type="scientific">Streblomastix strix</name>
    <dbReference type="NCBI Taxonomy" id="222440"/>
    <lineage>
        <taxon>Eukaryota</taxon>
        <taxon>Metamonada</taxon>
        <taxon>Preaxostyla</taxon>
        <taxon>Oxymonadida</taxon>
        <taxon>Streblomastigidae</taxon>
        <taxon>Streblomastix</taxon>
    </lineage>
</organism>